<keyword evidence="3" id="KW-1185">Reference proteome</keyword>
<evidence type="ECO:0000256" key="1">
    <source>
        <dbReference type="SAM" id="MobiDB-lite"/>
    </source>
</evidence>
<evidence type="ECO:0000313" key="2">
    <source>
        <dbReference type="EMBL" id="KAK2098784.1"/>
    </source>
</evidence>
<organism evidence="2 3">
    <name type="scientific">Saguinus oedipus</name>
    <name type="common">Cotton-top tamarin</name>
    <name type="synonym">Oedipomidas oedipus</name>
    <dbReference type="NCBI Taxonomy" id="9490"/>
    <lineage>
        <taxon>Eukaryota</taxon>
        <taxon>Metazoa</taxon>
        <taxon>Chordata</taxon>
        <taxon>Craniata</taxon>
        <taxon>Vertebrata</taxon>
        <taxon>Euteleostomi</taxon>
        <taxon>Mammalia</taxon>
        <taxon>Eutheria</taxon>
        <taxon>Euarchontoglires</taxon>
        <taxon>Primates</taxon>
        <taxon>Haplorrhini</taxon>
        <taxon>Platyrrhini</taxon>
        <taxon>Cebidae</taxon>
        <taxon>Callitrichinae</taxon>
        <taxon>Saguinus</taxon>
    </lineage>
</organism>
<proteinExistence type="predicted"/>
<gene>
    <name evidence="2" type="ORF">P7K49_024235</name>
</gene>
<name>A0ABQ9UPR7_SAGOE</name>
<feature type="compositionally biased region" description="Basic and acidic residues" evidence="1">
    <location>
        <begin position="69"/>
        <end position="82"/>
    </location>
</feature>
<feature type="non-terminal residue" evidence="2">
    <location>
        <position position="1"/>
    </location>
</feature>
<accession>A0ABQ9UPR7</accession>
<feature type="compositionally biased region" description="Basic and acidic residues" evidence="1">
    <location>
        <begin position="26"/>
        <end position="38"/>
    </location>
</feature>
<dbReference type="EMBL" id="JASSZA010000011">
    <property type="protein sequence ID" value="KAK2098784.1"/>
    <property type="molecule type" value="Genomic_DNA"/>
</dbReference>
<evidence type="ECO:0000313" key="3">
    <source>
        <dbReference type="Proteomes" id="UP001266305"/>
    </source>
</evidence>
<feature type="compositionally biased region" description="Polar residues" evidence="1">
    <location>
        <begin position="42"/>
        <end position="68"/>
    </location>
</feature>
<protein>
    <submittedName>
        <fullName evidence="2">Uncharacterized protein</fullName>
    </submittedName>
</protein>
<comment type="caution">
    <text evidence="2">The sequence shown here is derived from an EMBL/GenBank/DDBJ whole genome shotgun (WGS) entry which is preliminary data.</text>
</comment>
<dbReference type="Proteomes" id="UP001266305">
    <property type="component" value="Unassembled WGS sequence"/>
</dbReference>
<reference evidence="2 3" key="1">
    <citation type="submission" date="2023-05" db="EMBL/GenBank/DDBJ databases">
        <title>B98-5 Cell Line De Novo Hybrid Assembly: An Optical Mapping Approach.</title>
        <authorList>
            <person name="Kananen K."/>
            <person name="Auerbach J.A."/>
            <person name="Kautto E."/>
            <person name="Blachly J.S."/>
        </authorList>
    </citation>
    <scope>NUCLEOTIDE SEQUENCE [LARGE SCALE GENOMIC DNA]</scope>
    <source>
        <strain evidence="2">B95-8</strain>
        <tissue evidence="2">Cell line</tissue>
    </source>
</reference>
<feature type="region of interest" description="Disordered" evidence="1">
    <location>
        <begin position="1"/>
        <end position="82"/>
    </location>
</feature>
<sequence length="82" mass="9054">GWGASPPWYSESDTALHSMTPAAHNQGKDHLAKNHPELQPRATAQASSHSQTDAFSGQTRTETWTNMERASKKELPVPQRES</sequence>